<gene>
    <name evidence="4" type="ORF">SISNIDRAFT_487303</name>
</gene>
<sequence>MADFKAVILGHTFVSSTQKPYVTQLTELAAQNRVTLEWAEVREGPEQTTIWYCYPIVNGQAWASYNQAGSSKKEAKEKSAAETVRMLRRSNGGK</sequence>
<feature type="compositionally biased region" description="Basic and acidic residues" evidence="2">
    <location>
        <begin position="71"/>
        <end position="80"/>
    </location>
</feature>
<keyword evidence="1" id="KW-0694">RNA-binding</keyword>
<dbReference type="Gene3D" id="3.30.160.20">
    <property type="match status" value="1"/>
</dbReference>
<dbReference type="EMBL" id="KV419414">
    <property type="protein sequence ID" value="KZS91638.1"/>
    <property type="molecule type" value="Genomic_DNA"/>
</dbReference>
<name>A0A164SMU2_9AGAM</name>
<organism evidence="4 5">
    <name type="scientific">Sistotremastrum niveocremeum HHB9708</name>
    <dbReference type="NCBI Taxonomy" id="1314777"/>
    <lineage>
        <taxon>Eukaryota</taxon>
        <taxon>Fungi</taxon>
        <taxon>Dikarya</taxon>
        <taxon>Basidiomycota</taxon>
        <taxon>Agaricomycotina</taxon>
        <taxon>Agaricomycetes</taxon>
        <taxon>Sistotremastrales</taxon>
        <taxon>Sistotremastraceae</taxon>
        <taxon>Sertulicium</taxon>
        <taxon>Sertulicium niveocremeum</taxon>
    </lineage>
</organism>
<feature type="domain" description="DRBM" evidence="3">
    <location>
        <begin position="20"/>
        <end position="89"/>
    </location>
</feature>
<dbReference type="Pfam" id="PF00035">
    <property type="entry name" value="dsrm"/>
    <property type="match status" value="1"/>
</dbReference>
<evidence type="ECO:0000259" key="3">
    <source>
        <dbReference type="PROSITE" id="PS50137"/>
    </source>
</evidence>
<evidence type="ECO:0000256" key="2">
    <source>
        <dbReference type="SAM" id="MobiDB-lite"/>
    </source>
</evidence>
<feature type="region of interest" description="Disordered" evidence="2">
    <location>
        <begin position="68"/>
        <end position="94"/>
    </location>
</feature>
<dbReference type="InterPro" id="IPR014720">
    <property type="entry name" value="dsRBD_dom"/>
</dbReference>
<reference evidence="4 5" key="1">
    <citation type="journal article" date="2016" name="Mol. Biol. Evol.">
        <title>Comparative Genomics of Early-Diverging Mushroom-Forming Fungi Provides Insights into the Origins of Lignocellulose Decay Capabilities.</title>
        <authorList>
            <person name="Nagy L.G."/>
            <person name="Riley R."/>
            <person name="Tritt A."/>
            <person name="Adam C."/>
            <person name="Daum C."/>
            <person name="Floudas D."/>
            <person name="Sun H."/>
            <person name="Yadav J.S."/>
            <person name="Pangilinan J."/>
            <person name="Larsson K.H."/>
            <person name="Matsuura K."/>
            <person name="Barry K."/>
            <person name="Labutti K."/>
            <person name="Kuo R."/>
            <person name="Ohm R.A."/>
            <person name="Bhattacharya S.S."/>
            <person name="Shirouzu T."/>
            <person name="Yoshinaga Y."/>
            <person name="Martin F.M."/>
            <person name="Grigoriev I.V."/>
            <person name="Hibbett D.S."/>
        </authorList>
    </citation>
    <scope>NUCLEOTIDE SEQUENCE [LARGE SCALE GENOMIC DNA]</scope>
    <source>
        <strain evidence="4 5">HHB9708</strain>
    </source>
</reference>
<evidence type="ECO:0000313" key="4">
    <source>
        <dbReference type="EMBL" id="KZS91638.1"/>
    </source>
</evidence>
<dbReference type="SUPFAM" id="SSF54768">
    <property type="entry name" value="dsRNA-binding domain-like"/>
    <property type="match status" value="1"/>
</dbReference>
<keyword evidence="5" id="KW-1185">Reference proteome</keyword>
<dbReference type="AlphaFoldDB" id="A0A164SMU2"/>
<dbReference type="Proteomes" id="UP000076722">
    <property type="component" value="Unassembled WGS sequence"/>
</dbReference>
<protein>
    <recommendedName>
        <fullName evidence="3">DRBM domain-containing protein</fullName>
    </recommendedName>
</protein>
<dbReference type="GO" id="GO:0003723">
    <property type="term" value="F:RNA binding"/>
    <property type="evidence" value="ECO:0007669"/>
    <property type="project" value="UniProtKB-UniRule"/>
</dbReference>
<accession>A0A164SMU2</accession>
<evidence type="ECO:0000256" key="1">
    <source>
        <dbReference type="PROSITE-ProRule" id="PRU00266"/>
    </source>
</evidence>
<evidence type="ECO:0000313" key="5">
    <source>
        <dbReference type="Proteomes" id="UP000076722"/>
    </source>
</evidence>
<proteinExistence type="predicted"/>
<dbReference type="PROSITE" id="PS50137">
    <property type="entry name" value="DS_RBD"/>
    <property type="match status" value="1"/>
</dbReference>